<dbReference type="Pfam" id="PF26314">
    <property type="entry name" value="MptA_B_family"/>
    <property type="match status" value="1"/>
</dbReference>
<reference evidence="2 3" key="1">
    <citation type="submission" date="2024-01" db="EMBL/GenBank/DDBJ databases">
        <title>Mariniflexile litorale sp. nov., isolated from the shallow sediments of the Sea of Japan.</title>
        <authorList>
            <person name="Romanenko L."/>
            <person name="Bystritskaya E."/>
            <person name="Isaeva M."/>
        </authorList>
    </citation>
    <scope>NUCLEOTIDE SEQUENCE [LARGE SCALE GENOMIC DNA]</scope>
    <source>
        <strain evidence="2 3">KCTC 32427</strain>
    </source>
</reference>
<name>A0ABV0A9Q0_9FLAO</name>
<feature type="transmembrane region" description="Helical" evidence="1">
    <location>
        <begin position="492"/>
        <end position="512"/>
    </location>
</feature>
<feature type="transmembrane region" description="Helical" evidence="1">
    <location>
        <begin position="12"/>
        <end position="30"/>
    </location>
</feature>
<dbReference type="Proteomes" id="UP001416393">
    <property type="component" value="Unassembled WGS sequence"/>
</dbReference>
<feature type="transmembrane region" description="Helical" evidence="1">
    <location>
        <begin position="452"/>
        <end position="480"/>
    </location>
</feature>
<proteinExistence type="predicted"/>
<feature type="transmembrane region" description="Helical" evidence="1">
    <location>
        <begin position="189"/>
        <end position="205"/>
    </location>
</feature>
<feature type="transmembrane region" description="Helical" evidence="1">
    <location>
        <begin position="145"/>
        <end position="169"/>
    </location>
</feature>
<keyword evidence="1" id="KW-1133">Transmembrane helix</keyword>
<accession>A0ABV0A9Q0</accession>
<gene>
    <name evidence="2" type="ORF">VP395_05005</name>
</gene>
<feature type="transmembrane region" description="Helical" evidence="1">
    <location>
        <begin position="341"/>
        <end position="359"/>
    </location>
</feature>
<dbReference type="RefSeq" id="WP_346240643.1">
    <property type="nucleotide sequence ID" value="NZ_JAZHYP010000002.1"/>
</dbReference>
<dbReference type="GO" id="GO:0016757">
    <property type="term" value="F:glycosyltransferase activity"/>
    <property type="evidence" value="ECO:0007669"/>
    <property type="project" value="UniProtKB-KW"/>
</dbReference>
<dbReference type="EMBL" id="JAZHYP010000002">
    <property type="protein sequence ID" value="MEN3323074.1"/>
    <property type="molecule type" value="Genomic_DNA"/>
</dbReference>
<feature type="transmembrane region" description="Helical" evidence="1">
    <location>
        <begin position="61"/>
        <end position="79"/>
    </location>
</feature>
<sequence>MLNTTLLKQNKILLLLAVSCVFFYFAFAYNLVRTDYIKLITLYSALFFIFYKLVQLLKTQLVFLTWLAFIFRAIFILAIPNLSQDFYRFIWDGRMILEGFNPYLHTVEPFISVGEFPVSQAQELRNGMGELNASHFTNYPPLNQLYFVIAGLFAGKSILGSVMVMRLLIIAADFGTLFFGKKLLEKLNIPIHNIFWYILNPFIIIELTGNLHFEGVMIFFLIWSLYLLHSGKWIFAAIVLGCSISVKLIPLMLLPLFFKWFVKRPLDCARGDKKENIEVSTALNQTILKQFRSLSGQHNEAKSVIANEMKQSASKEKIASSLTPRNGGKQVYFLSGFTKLTGFYTITLLSTALLFLPFYSKQFISNYAKTVGLWFQDFEFNASLYYIAREIGYLFRGYNEIATIGKTIPVIVILFVLGITFLRKNKTTAQLITSMLLVLSFYYFTATTVHPWYLATLLILSVFTNYKFPLVWSFAIILSYLAYMNTNNSENLWIIGIEYSIVYSVFIWDVLINKKKTV</sequence>
<evidence type="ECO:0000313" key="3">
    <source>
        <dbReference type="Proteomes" id="UP001416393"/>
    </source>
</evidence>
<feature type="transmembrane region" description="Helical" evidence="1">
    <location>
        <begin position="36"/>
        <end position="54"/>
    </location>
</feature>
<evidence type="ECO:0000256" key="1">
    <source>
        <dbReference type="SAM" id="Phobius"/>
    </source>
</evidence>
<keyword evidence="2" id="KW-0328">Glycosyltransferase</keyword>
<evidence type="ECO:0000313" key="2">
    <source>
        <dbReference type="EMBL" id="MEN3323074.1"/>
    </source>
</evidence>
<feature type="transmembrane region" description="Helical" evidence="1">
    <location>
        <begin position="235"/>
        <end position="258"/>
    </location>
</feature>
<comment type="caution">
    <text evidence="2">The sequence shown here is derived from an EMBL/GenBank/DDBJ whole genome shotgun (WGS) entry which is preliminary data.</text>
</comment>
<keyword evidence="1" id="KW-0812">Transmembrane</keyword>
<feature type="transmembrane region" description="Helical" evidence="1">
    <location>
        <begin position="403"/>
        <end position="422"/>
    </location>
</feature>
<keyword evidence="2" id="KW-0808">Transferase</keyword>
<keyword evidence="1" id="KW-0472">Membrane</keyword>
<protein>
    <submittedName>
        <fullName evidence="2">Mannosyltransferase</fullName>
    </submittedName>
</protein>
<keyword evidence="3" id="KW-1185">Reference proteome</keyword>
<organism evidence="2 3">
    <name type="scientific">Mariniflexile soesokkakense</name>
    <dbReference type="NCBI Taxonomy" id="1343160"/>
    <lineage>
        <taxon>Bacteria</taxon>
        <taxon>Pseudomonadati</taxon>
        <taxon>Bacteroidota</taxon>
        <taxon>Flavobacteriia</taxon>
        <taxon>Flavobacteriales</taxon>
        <taxon>Flavobacteriaceae</taxon>
        <taxon>Mariniflexile</taxon>
    </lineage>
</organism>